<accession>A0A6G1FXF5</accession>
<dbReference type="Proteomes" id="UP000504638">
    <property type="component" value="Unplaced"/>
</dbReference>
<reference evidence="3" key="3">
    <citation type="submission" date="2025-04" db="UniProtKB">
        <authorList>
            <consortium name="RefSeq"/>
        </authorList>
    </citation>
    <scope>IDENTIFICATION</scope>
    <source>
        <strain evidence="3">CBS 781.70</strain>
    </source>
</reference>
<dbReference type="GeneID" id="54422538"/>
<organism evidence="1">
    <name type="scientific">Eremomyces bilateralis CBS 781.70</name>
    <dbReference type="NCBI Taxonomy" id="1392243"/>
    <lineage>
        <taxon>Eukaryota</taxon>
        <taxon>Fungi</taxon>
        <taxon>Dikarya</taxon>
        <taxon>Ascomycota</taxon>
        <taxon>Pezizomycotina</taxon>
        <taxon>Dothideomycetes</taxon>
        <taxon>Dothideomycetes incertae sedis</taxon>
        <taxon>Eremomycetales</taxon>
        <taxon>Eremomycetaceae</taxon>
        <taxon>Eremomyces</taxon>
    </lineage>
</organism>
<name>A0A6G1FXF5_9PEZI</name>
<evidence type="ECO:0000313" key="1">
    <source>
        <dbReference type="EMBL" id="KAF1810392.1"/>
    </source>
</evidence>
<proteinExistence type="predicted"/>
<reference evidence="3" key="2">
    <citation type="submission" date="2020-04" db="EMBL/GenBank/DDBJ databases">
        <authorList>
            <consortium name="NCBI Genome Project"/>
        </authorList>
    </citation>
    <scope>NUCLEOTIDE SEQUENCE</scope>
    <source>
        <strain evidence="3">CBS 781.70</strain>
    </source>
</reference>
<protein>
    <submittedName>
        <fullName evidence="1 3">Uncharacterized protein</fullName>
    </submittedName>
</protein>
<sequence>MPPRGPRRHGNDLAVLVRSVPTLKTRRDWCPWMKAIETHARRVHVWDYINPDGDISPPEATFPTEDAYKAMSQFAKKKLEIDREAARVYLRPTDSLRDILKKLSSRFKPSEWQEKKFLRESHDQLLRGPKKNGPVGLANWMVQWSDFHENAKETGMTYFSDDYNLAADLIEACDLAGFKSFATCGRGRLFSADTEEERKELKFSDFIDLFCFVSNEEIVR</sequence>
<keyword evidence="2" id="KW-1185">Reference proteome</keyword>
<gene>
    <name evidence="1 3" type="ORF">P152DRAFT_483858</name>
</gene>
<evidence type="ECO:0000313" key="2">
    <source>
        <dbReference type="Proteomes" id="UP000504638"/>
    </source>
</evidence>
<dbReference type="EMBL" id="ML975166">
    <property type="protein sequence ID" value="KAF1810392.1"/>
    <property type="molecule type" value="Genomic_DNA"/>
</dbReference>
<evidence type="ECO:0000313" key="3">
    <source>
        <dbReference type="RefSeq" id="XP_033532023.1"/>
    </source>
</evidence>
<dbReference type="RefSeq" id="XP_033532023.1">
    <property type="nucleotide sequence ID" value="XM_033681968.1"/>
</dbReference>
<dbReference type="AlphaFoldDB" id="A0A6G1FXF5"/>
<reference evidence="1 3" key="1">
    <citation type="submission" date="2020-01" db="EMBL/GenBank/DDBJ databases">
        <authorList>
            <consortium name="DOE Joint Genome Institute"/>
            <person name="Haridas S."/>
            <person name="Albert R."/>
            <person name="Binder M."/>
            <person name="Bloem J."/>
            <person name="Labutti K."/>
            <person name="Salamov A."/>
            <person name="Andreopoulos B."/>
            <person name="Baker S.E."/>
            <person name="Barry K."/>
            <person name="Bills G."/>
            <person name="Bluhm B.H."/>
            <person name="Cannon C."/>
            <person name="Castanera R."/>
            <person name="Culley D.E."/>
            <person name="Daum C."/>
            <person name="Ezra D."/>
            <person name="Gonzalez J.B."/>
            <person name="Henrissat B."/>
            <person name="Kuo A."/>
            <person name="Liang C."/>
            <person name="Lipzen A."/>
            <person name="Lutzoni F."/>
            <person name="Magnuson J."/>
            <person name="Mondo S."/>
            <person name="Nolan M."/>
            <person name="Ohm R."/>
            <person name="Pangilinan J."/>
            <person name="Park H.-J."/>
            <person name="Ramirez L."/>
            <person name="Alfaro M."/>
            <person name="Sun H."/>
            <person name="Tritt A."/>
            <person name="Yoshinaga Y."/>
            <person name="Zwiers L.-H."/>
            <person name="Turgeon B.G."/>
            <person name="Goodwin S.B."/>
            <person name="Spatafora J.W."/>
            <person name="Crous P.W."/>
            <person name="Grigoriev I.V."/>
        </authorList>
    </citation>
    <scope>NUCLEOTIDE SEQUENCE</scope>
    <source>
        <strain evidence="1 3">CBS 781.70</strain>
    </source>
</reference>